<organism evidence="1 2">
    <name type="scientific">Spirosoma arboris</name>
    <dbReference type="NCBI Taxonomy" id="2682092"/>
    <lineage>
        <taxon>Bacteria</taxon>
        <taxon>Pseudomonadati</taxon>
        <taxon>Bacteroidota</taxon>
        <taxon>Cytophagia</taxon>
        <taxon>Cytophagales</taxon>
        <taxon>Cytophagaceae</taxon>
        <taxon>Spirosoma</taxon>
    </lineage>
</organism>
<protein>
    <submittedName>
        <fullName evidence="1">Uncharacterized protein</fullName>
    </submittedName>
</protein>
<accession>A0A7K1SAG8</accession>
<evidence type="ECO:0000313" key="2">
    <source>
        <dbReference type="Proteomes" id="UP000436006"/>
    </source>
</evidence>
<comment type="caution">
    <text evidence="1">The sequence shown here is derived from an EMBL/GenBank/DDBJ whole genome shotgun (WGS) entry which is preliminary data.</text>
</comment>
<proteinExistence type="predicted"/>
<reference evidence="1 2" key="1">
    <citation type="submission" date="2019-12" db="EMBL/GenBank/DDBJ databases">
        <title>Spirosoma sp. HMF4905 genome sequencing and assembly.</title>
        <authorList>
            <person name="Kang H."/>
            <person name="Cha I."/>
            <person name="Kim H."/>
            <person name="Joh K."/>
        </authorList>
    </citation>
    <scope>NUCLEOTIDE SEQUENCE [LARGE SCALE GENOMIC DNA]</scope>
    <source>
        <strain evidence="1 2">HMF4905</strain>
    </source>
</reference>
<sequence length="203" mass="23131">MKPLIVYCKVTFIILFQLRVLLLSKVVFAQEGNPPPCTEVQQVKIDTNKVKRKVLIDFIHHPVQSNGFNSIYDKGIVHLYEFHNSQGQLCWYLSGLIDDSYKDNPPNRFADVSGDIVLIYEADSTGRPLKTTGDKVAKNRCLEQIIGDRVFTRPTIRTRWTSDVLPHINRKRNEGNHRNITGNGGSILVIFNKDGTYKITYPA</sequence>
<dbReference type="RefSeq" id="WP_157584990.1">
    <property type="nucleotide sequence ID" value="NZ_WPIN01000004.1"/>
</dbReference>
<dbReference type="AlphaFoldDB" id="A0A7K1SAG8"/>
<dbReference type="Proteomes" id="UP000436006">
    <property type="component" value="Unassembled WGS sequence"/>
</dbReference>
<name>A0A7K1SAG8_9BACT</name>
<keyword evidence="2" id="KW-1185">Reference proteome</keyword>
<dbReference type="EMBL" id="WPIN01000004">
    <property type="protein sequence ID" value="MVM30745.1"/>
    <property type="molecule type" value="Genomic_DNA"/>
</dbReference>
<gene>
    <name evidence="1" type="ORF">GO755_11940</name>
</gene>
<evidence type="ECO:0000313" key="1">
    <source>
        <dbReference type="EMBL" id="MVM30745.1"/>
    </source>
</evidence>